<keyword evidence="5" id="KW-0029">Amino-acid transport</keyword>
<evidence type="ECO:0000256" key="6">
    <source>
        <dbReference type="ARBA" id="ARBA00022989"/>
    </source>
</evidence>
<keyword evidence="3" id="KW-0813">Transport</keyword>
<dbReference type="GO" id="GO:0005774">
    <property type="term" value="C:vacuolar membrane"/>
    <property type="evidence" value="ECO:0007669"/>
    <property type="project" value="TreeGrafter"/>
</dbReference>
<dbReference type="OrthoDB" id="655540at2759"/>
<dbReference type="InterPro" id="IPR013057">
    <property type="entry name" value="AA_transpt_TM"/>
</dbReference>
<feature type="transmembrane region" description="Helical" evidence="9">
    <location>
        <begin position="612"/>
        <end position="632"/>
    </location>
</feature>
<feature type="compositionally biased region" description="Acidic residues" evidence="8">
    <location>
        <begin position="66"/>
        <end position="83"/>
    </location>
</feature>
<dbReference type="Proteomes" id="UP000305067">
    <property type="component" value="Unassembled WGS sequence"/>
</dbReference>
<feature type="compositionally biased region" description="Polar residues" evidence="8">
    <location>
        <begin position="120"/>
        <end position="129"/>
    </location>
</feature>
<name>A0A5C3R1F4_9AGAR</name>
<feature type="transmembrane region" description="Helical" evidence="9">
    <location>
        <begin position="304"/>
        <end position="327"/>
    </location>
</feature>
<evidence type="ECO:0000256" key="9">
    <source>
        <dbReference type="SAM" id="Phobius"/>
    </source>
</evidence>
<accession>A0A5C3R1F4</accession>
<feature type="transmembrane region" description="Helical" evidence="9">
    <location>
        <begin position="553"/>
        <end position="572"/>
    </location>
</feature>
<proteinExistence type="inferred from homology"/>
<evidence type="ECO:0000256" key="4">
    <source>
        <dbReference type="ARBA" id="ARBA00022692"/>
    </source>
</evidence>
<dbReference type="GO" id="GO:0015179">
    <property type="term" value="F:L-amino acid transmembrane transporter activity"/>
    <property type="evidence" value="ECO:0007669"/>
    <property type="project" value="TreeGrafter"/>
</dbReference>
<dbReference type="Pfam" id="PF01490">
    <property type="entry name" value="Aa_trans"/>
    <property type="match status" value="1"/>
</dbReference>
<keyword evidence="12" id="KW-1185">Reference proteome</keyword>
<feature type="transmembrane region" description="Helical" evidence="9">
    <location>
        <begin position="359"/>
        <end position="382"/>
    </location>
</feature>
<feature type="transmembrane region" description="Helical" evidence="9">
    <location>
        <begin position="234"/>
        <end position="258"/>
    </location>
</feature>
<feature type="transmembrane region" description="Helical" evidence="9">
    <location>
        <begin position="333"/>
        <end position="352"/>
    </location>
</feature>
<feature type="transmembrane region" description="Helical" evidence="9">
    <location>
        <begin position="410"/>
        <end position="431"/>
    </location>
</feature>
<keyword evidence="4 9" id="KW-0812">Transmembrane</keyword>
<feature type="transmembrane region" description="Helical" evidence="9">
    <location>
        <begin position="578"/>
        <end position="600"/>
    </location>
</feature>
<dbReference type="AlphaFoldDB" id="A0A5C3R1F4"/>
<feature type="transmembrane region" description="Helical" evidence="9">
    <location>
        <begin position="264"/>
        <end position="283"/>
    </location>
</feature>
<evidence type="ECO:0000256" key="3">
    <source>
        <dbReference type="ARBA" id="ARBA00022448"/>
    </source>
</evidence>
<dbReference type="PANTHER" id="PTHR22950:SF692">
    <property type="entry name" value="TRANSMEMBRANE AMINO ACID TRANSPORTER FAMILY PROTEIN"/>
    <property type="match status" value="1"/>
</dbReference>
<gene>
    <name evidence="11" type="ORF">BDV98DRAFT_600661</name>
</gene>
<keyword evidence="6 9" id="KW-1133">Transmembrane helix</keyword>
<organism evidence="11 12">
    <name type="scientific">Pterulicium gracile</name>
    <dbReference type="NCBI Taxonomy" id="1884261"/>
    <lineage>
        <taxon>Eukaryota</taxon>
        <taxon>Fungi</taxon>
        <taxon>Dikarya</taxon>
        <taxon>Basidiomycota</taxon>
        <taxon>Agaricomycotina</taxon>
        <taxon>Agaricomycetes</taxon>
        <taxon>Agaricomycetidae</taxon>
        <taxon>Agaricales</taxon>
        <taxon>Pleurotineae</taxon>
        <taxon>Pterulaceae</taxon>
        <taxon>Pterulicium</taxon>
    </lineage>
</organism>
<comment type="similarity">
    <text evidence="2">Belongs to the amino acid/polyamine transporter 2 family.</text>
</comment>
<evidence type="ECO:0000256" key="5">
    <source>
        <dbReference type="ARBA" id="ARBA00022970"/>
    </source>
</evidence>
<feature type="compositionally biased region" description="Acidic residues" evidence="8">
    <location>
        <begin position="47"/>
        <end position="56"/>
    </location>
</feature>
<evidence type="ECO:0000259" key="10">
    <source>
        <dbReference type="Pfam" id="PF01490"/>
    </source>
</evidence>
<evidence type="ECO:0000313" key="11">
    <source>
        <dbReference type="EMBL" id="TFL06651.1"/>
    </source>
</evidence>
<dbReference type="STRING" id="1884261.A0A5C3R1F4"/>
<evidence type="ECO:0000256" key="8">
    <source>
        <dbReference type="SAM" id="MobiDB-lite"/>
    </source>
</evidence>
<sequence length="635" mass="68150">MTSLPTHTSTAFVGSASSSYSVRDAFESYRRAQFIAAEANTTSDHSDAEDFFDDAEAQARSALLSDNEDSDDDDDASDIEISDGDATPRPGNPNDRAHRRVSDLDDFDALTPTDDLYPSATRTTQQQNYFPDAAGSGIPVPGSRPRIVIPPPHRLHAALGVGAGERTGLLRKNSSSRSAASRKRRRPSAPASHPSWKGPQGAYGAVANDSDKLSDQTELDEVLAAGKSTYGQTLFNAIAILVGIGMLSEPLAFVHAGWLTGTVLIVFYGFITCYTAKILAGIIRENPRMRSYSDICRLAFGPRSSLFISLFFCVELFAVSVVLITLYADSASAVLPIMTSNTYKLVGFFILLPTLFLPLSLLSYASIIGILSTVLLVCVIFYDGLTKFEAPGSIWSPAETSLGVHNVSKVGISFGLFMAGFSGHAVMPSLARDMANPEDFNSVINWAFAAATLIYTLIGYAGYAMFGENVSEEVSMDLIKTPGFNPILNQITLWMLVISPLTKFALATQPMNVTLENLLGLTAPALTVEVQLTRQAYQPSGTRRTHAVIKRTLAVLQRVVLTSLAVAVAISVPDFSVLMGFIGSFSAFGLAVIIPILAKILIDRSLKTVDAFLLLLSFAMAIWGTVSAFLAASGQ</sequence>
<feature type="transmembrane region" description="Helical" evidence="9">
    <location>
        <begin position="486"/>
        <end position="506"/>
    </location>
</feature>
<dbReference type="EMBL" id="ML178815">
    <property type="protein sequence ID" value="TFL06651.1"/>
    <property type="molecule type" value="Genomic_DNA"/>
</dbReference>
<evidence type="ECO:0000256" key="2">
    <source>
        <dbReference type="ARBA" id="ARBA00008066"/>
    </source>
</evidence>
<evidence type="ECO:0000256" key="7">
    <source>
        <dbReference type="ARBA" id="ARBA00023136"/>
    </source>
</evidence>
<evidence type="ECO:0000313" key="12">
    <source>
        <dbReference type="Proteomes" id="UP000305067"/>
    </source>
</evidence>
<keyword evidence="7 9" id="KW-0472">Membrane</keyword>
<feature type="region of interest" description="Disordered" evidence="8">
    <location>
        <begin position="162"/>
        <end position="202"/>
    </location>
</feature>
<feature type="region of interest" description="Disordered" evidence="8">
    <location>
        <begin position="39"/>
        <end position="137"/>
    </location>
</feature>
<protein>
    <submittedName>
        <fullName evidence="11">Transmembrane amino acid transporter protein-domain-containing protein</fullName>
    </submittedName>
</protein>
<evidence type="ECO:0000256" key="1">
    <source>
        <dbReference type="ARBA" id="ARBA00004141"/>
    </source>
</evidence>
<comment type="subcellular location">
    <subcellularLocation>
        <location evidence="1">Membrane</location>
        <topology evidence="1">Multi-pass membrane protein</topology>
    </subcellularLocation>
</comment>
<feature type="transmembrane region" description="Helical" evidence="9">
    <location>
        <begin position="443"/>
        <end position="466"/>
    </location>
</feature>
<dbReference type="PANTHER" id="PTHR22950">
    <property type="entry name" value="AMINO ACID TRANSPORTER"/>
    <property type="match status" value="1"/>
</dbReference>
<reference evidence="11 12" key="1">
    <citation type="journal article" date="2019" name="Nat. Ecol. Evol.">
        <title>Megaphylogeny resolves global patterns of mushroom evolution.</title>
        <authorList>
            <person name="Varga T."/>
            <person name="Krizsan K."/>
            <person name="Foldi C."/>
            <person name="Dima B."/>
            <person name="Sanchez-Garcia M."/>
            <person name="Sanchez-Ramirez S."/>
            <person name="Szollosi G.J."/>
            <person name="Szarkandi J.G."/>
            <person name="Papp V."/>
            <person name="Albert L."/>
            <person name="Andreopoulos W."/>
            <person name="Angelini C."/>
            <person name="Antonin V."/>
            <person name="Barry K.W."/>
            <person name="Bougher N.L."/>
            <person name="Buchanan P."/>
            <person name="Buyck B."/>
            <person name="Bense V."/>
            <person name="Catcheside P."/>
            <person name="Chovatia M."/>
            <person name="Cooper J."/>
            <person name="Damon W."/>
            <person name="Desjardin D."/>
            <person name="Finy P."/>
            <person name="Geml J."/>
            <person name="Haridas S."/>
            <person name="Hughes K."/>
            <person name="Justo A."/>
            <person name="Karasinski D."/>
            <person name="Kautmanova I."/>
            <person name="Kiss B."/>
            <person name="Kocsube S."/>
            <person name="Kotiranta H."/>
            <person name="LaButti K.M."/>
            <person name="Lechner B.E."/>
            <person name="Liimatainen K."/>
            <person name="Lipzen A."/>
            <person name="Lukacs Z."/>
            <person name="Mihaltcheva S."/>
            <person name="Morgado L.N."/>
            <person name="Niskanen T."/>
            <person name="Noordeloos M.E."/>
            <person name="Ohm R.A."/>
            <person name="Ortiz-Santana B."/>
            <person name="Ovrebo C."/>
            <person name="Racz N."/>
            <person name="Riley R."/>
            <person name="Savchenko A."/>
            <person name="Shiryaev A."/>
            <person name="Soop K."/>
            <person name="Spirin V."/>
            <person name="Szebenyi C."/>
            <person name="Tomsovsky M."/>
            <person name="Tulloss R.E."/>
            <person name="Uehling J."/>
            <person name="Grigoriev I.V."/>
            <person name="Vagvolgyi C."/>
            <person name="Papp T."/>
            <person name="Martin F.M."/>
            <person name="Miettinen O."/>
            <person name="Hibbett D.S."/>
            <person name="Nagy L.G."/>
        </authorList>
    </citation>
    <scope>NUCLEOTIDE SEQUENCE [LARGE SCALE GENOMIC DNA]</scope>
    <source>
        <strain evidence="11 12">CBS 309.79</strain>
    </source>
</reference>
<feature type="domain" description="Amino acid transporter transmembrane" evidence="10">
    <location>
        <begin position="227"/>
        <end position="633"/>
    </location>
</feature>